<dbReference type="Proteomes" id="UP000284407">
    <property type="component" value="Unassembled WGS sequence"/>
</dbReference>
<sequence>MKFKGEALLKPDSCYQNSASAIPKPAFDASTMILTAVEGRFFAFSSRGLAVKINLRR</sequence>
<dbReference type="EMBL" id="RAQK01000001">
    <property type="protein sequence ID" value="RKE97741.1"/>
    <property type="molecule type" value="Genomic_DNA"/>
</dbReference>
<gene>
    <name evidence="1" type="ORF">C8N30_2366</name>
</gene>
<dbReference type="STRING" id="1443111.Z949_444"/>
<organism evidence="1 2">
    <name type="scientific">Sulfitobacter guttiformis</name>
    <dbReference type="NCBI Taxonomy" id="74349"/>
    <lineage>
        <taxon>Bacteria</taxon>
        <taxon>Pseudomonadati</taxon>
        <taxon>Pseudomonadota</taxon>
        <taxon>Alphaproteobacteria</taxon>
        <taxon>Rhodobacterales</taxon>
        <taxon>Roseobacteraceae</taxon>
        <taxon>Sulfitobacter</taxon>
    </lineage>
</organism>
<evidence type="ECO:0000313" key="2">
    <source>
        <dbReference type="Proteomes" id="UP000284407"/>
    </source>
</evidence>
<proteinExistence type="predicted"/>
<keyword evidence="2" id="KW-1185">Reference proteome</keyword>
<protein>
    <submittedName>
        <fullName evidence="1">Uncharacterized protein</fullName>
    </submittedName>
</protein>
<evidence type="ECO:0000313" key="1">
    <source>
        <dbReference type="EMBL" id="RKE97741.1"/>
    </source>
</evidence>
<reference evidence="1 2" key="1">
    <citation type="submission" date="2018-09" db="EMBL/GenBank/DDBJ databases">
        <title>Genomic Encyclopedia of Archaeal and Bacterial Type Strains, Phase II (KMG-II): from individual species to whole genera.</title>
        <authorList>
            <person name="Goeker M."/>
        </authorList>
    </citation>
    <scope>NUCLEOTIDE SEQUENCE [LARGE SCALE GENOMIC DNA]</scope>
    <source>
        <strain evidence="1 2">DSM 11458</strain>
    </source>
</reference>
<comment type="caution">
    <text evidence="1">The sequence shown here is derived from an EMBL/GenBank/DDBJ whole genome shotgun (WGS) entry which is preliminary data.</text>
</comment>
<name>A0A420DTU2_9RHOB</name>
<dbReference type="AlphaFoldDB" id="A0A420DTU2"/>
<accession>A0A420DTU2</accession>